<protein>
    <submittedName>
        <fullName evidence="2">Uncharacterized protein</fullName>
    </submittedName>
</protein>
<feature type="compositionally biased region" description="Polar residues" evidence="1">
    <location>
        <begin position="94"/>
        <end position="123"/>
    </location>
</feature>
<feature type="non-terminal residue" evidence="2">
    <location>
        <position position="1"/>
    </location>
</feature>
<proteinExistence type="predicted"/>
<organism evidence="2">
    <name type="scientific">marine metagenome</name>
    <dbReference type="NCBI Taxonomy" id="408172"/>
    <lineage>
        <taxon>unclassified sequences</taxon>
        <taxon>metagenomes</taxon>
        <taxon>ecological metagenomes</taxon>
    </lineage>
</organism>
<dbReference type="EMBL" id="UINC01124628">
    <property type="protein sequence ID" value="SVD01905.1"/>
    <property type="molecule type" value="Genomic_DNA"/>
</dbReference>
<reference evidence="2" key="1">
    <citation type="submission" date="2018-05" db="EMBL/GenBank/DDBJ databases">
        <authorList>
            <person name="Lanie J.A."/>
            <person name="Ng W.-L."/>
            <person name="Kazmierczak K.M."/>
            <person name="Andrzejewski T.M."/>
            <person name="Davidsen T.M."/>
            <person name="Wayne K.J."/>
            <person name="Tettelin H."/>
            <person name="Glass J.I."/>
            <person name="Rusch D."/>
            <person name="Podicherti R."/>
            <person name="Tsui H.-C.T."/>
            <person name="Winkler M.E."/>
        </authorList>
    </citation>
    <scope>NUCLEOTIDE SEQUENCE</scope>
</reference>
<evidence type="ECO:0000256" key="1">
    <source>
        <dbReference type="SAM" id="MobiDB-lite"/>
    </source>
</evidence>
<sequence length="123" mass="13515">VQHTKNGFSKGFQFLHLGHTCSSPATTEFPAPGKDNIITPDISPANNASPQPAQKKRRGFFWWGRKSAKGVPPEVSQEALPTPQSAVQPPSLASRLSQSQPHQTQANNLSKTRPQHLNQSERR</sequence>
<dbReference type="AlphaFoldDB" id="A0A382RXK1"/>
<feature type="region of interest" description="Disordered" evidence="1">
    <location>
        <begin position="22"/>
        <end position="123"/>
    </location>
</feature>
<name>A0A382RXK1_9ZZZZ</name>
<accession>A0A382RXK1</accession>
<gene>
    <name evidence="2" type="ORF">METZ01_LOCUS354759</name>
</gene>
<evidence type="ECO:0000313" key="2">
    <source>
        <dbReference type="EMBL" id="SVD01905.1"/>
    </source>
</evidence>
<feature type="non-terminal residue" evidence="2">
    <location>
        <position position="123"/>
    </location>
</feature>